<dbReference type="PANTHER" id="PTHR46387:SF2">
    <property type="entry name" value="RIBONUCLEASE HI"/>
    <property type="match status" value="1"/>
</dbReference>
<dbReference type="Proteomes" id="UP001589862">
    <property type="component" value="Unassembled WGS sequence"/>
</dbReference>
<dbReference type="PROSITE" id="PS50879">
    <property type="entry name" value="RNASE_H_1"/>
    <property type="match status" value="1"/>
</dbReference>
<dbReference type="SUPFAM" id="SSF53098">
    <property type="entry name" value="Ribonuclease H-like"/>
    <property type="match status" value="1"/>
</dbReference>
<dbReference type="Gene3D" id="3.30.420.10">
    <property type="entry name" value="Ribonuclease H-like superfamily/Ribonuclease H"/>
    <property type="match status" value="1"/>
</dbReference>
<sequence length="227" mass="24431">MSTDYDYLLQADGGSRGNPGTAGYGAVIYDRGGNKIADVAGPLGKATNNVAEYSGLVAGLELIAERDKTATVHVQLDSKLVVEQMTGRWKIKHPDMQDLARKAHKILPPTSVSYEWIPRDQNTVADKLSNEAMDAAAAGHTRPRIRRFDQAPEDTTTAVADQPADYNATLPLELSYNAGELTLTLAGTADEYANVLTWLGEAGVSVQKVGPRTLVKAPVQLLLKKDD</sequence>
<keyword evidence="3" id="KW-1185">Reference proteome</keyword>
<evidence type="ECO:0000313" key="3">
    <source>
        <dbReference type="Proteomes" id="UP001589862"/>
    </source>
</evidence>
<feature type="domain" description="RNase H type-1" evidence="1">
    <location>
        <begin position="3"/>
        <end position="142"/>
    </location>
</feature>
<organism evidence="2 3">
    <name type="scientific">Micrococcoides hystricis</name>
    <dbReference type="NCBI Taxonomy" id="1572761"/>
    <lineage>
        <taxon>Bacteria</taxon>
        <taxon>Bacillati</taxon>
        <taxon>Actinomycetota</taxon>
        <taxon>Actinomycetes</taxon>
        <taxon>Micrococcales</taxon>
        <taxon>Micrococcaceae</taxon>
        <taxon>Micrococcoides</taxon>
    </lineage>
</organism>
<dbReference type="InterPro" id="IPR012337">
    <property type="entry name" value="RNaseH-like_sf"/>
</dbReference>
<comment type="caution">
    <text evidence="2">The sequence shown here is derived from an EMBL/GenBank/DDBJ whole genome shotgun (WGS) entry which is preliminary data.</text>
</comment>
<dbReference type="PANTHER" id="PTHR46387">
    <property type="entry name" value="POLYNUCLEOTIDYL TRANSFERASE, RIBONUCLEASE H-LIKE SUPERFAMILY PROTEIN"/>
    <property type="match status" value="1"/>
</dbReference>
<dbReference type="InterPro" id="IPR036397">
    <property type="entry name" value="RNaseH_sf"/>
</dbReference>
<dbReference type="EMBL" id="JBHLUB010000031">
    <property type="protein sequence ID" value="MFC0582753.1"/>
    <property type="molecule type" value="Genomic_DNA"/>
</dbReference>
<protein>
    <submittedName>
        <fullName evidence="2">Reverse transcriptase-like protein</fullName>
    </submittedName>
</protein>
<name>A0ABV6PD33_9MICC</name>
<proteinExistence type="predicted"/>
<gene>
    <name evidence="2" type="ORF">ACFFFR_10255</name>
</gene>
<evidence type="ECO:0000313" key="2">
    <source>
        <dbReference type="EMBL" id="MFC0582753.1"/>
    </source>
</evidence>
<dbReference type="RefSeq" id="WP_377460149.1">
    <property type="nucleotide sequence ID" value="NZ_JBHLUB010000031.1"/>
</dbReference>
<dbReference type="Pfam" id="PF13456">
    <property type="entry name" value="RVT_3"/>
    <property type="match status" value="1"/>
</dbReference>
<dbReference type="CDD" id="cd09279">
    <property type="entry name" value="RNase_HI_like"/>
    <property type="match status" value="1"/>
</dbReference>
<dbReference type="InterPro" id="IPR002156">
    <property type="entry name" value="RNaseH_domain"/>
</dbReference>
<evidence type="ECO:0000259" key="1">
    <source>
        <dbReference type="PROSITE" id="PS50879"/>
    </source>
</evidence>
<reference evidence="2 3" key="1">
    <citation type="submission" date="2024-09" db="EMBL/GenBank/DDBJ databases">
        <authorList>
            <person name="Sun Q."/>
            <person name="Mori K."/>
        </authorList>
    </citation>
    <scope>NUCLEOTIDE SEQUENCE [LARGE SCALE GENOMIC DNA]</scope>
    <source>
        <strain evidence="2 3">NCAIM B.02604</strain>
    </source>
</reference>
<accession>A0ABV6PD33</accession>